<keyword evidence="2" id="KW-1185">Reference proteome</keyword>
<evidence type="ECO:0000313" key="2">
    <source>
        <dbReference type="Proteomes" id="UP001649381"/>
    </source>
</evidence>
<dbReference type="Pfam" id="PF07070">
    <property type="entry name" value="Spo0M"/>
    <property type="match status" value="1"/>
</dbReference>
<name>A0ABS9H4W9_9BACL</name>
<dbReference type="RefSeq" id="WP_236337571.1">
    <property type="nucleotide sequence ID" value="NZ_JAKIJS010000001.1"/>
</dbReference>
<organism evidence="1 2">
    <name type="scientific">Pseudalkalibacillus berkeleyi</name>
    <dbReference type="NCBI Taxonomy" id="1069813"/>
    <lineage>
        <taxon>Bacteria</taxon>
        <taxon>Bacillati</taxon>
        <taxon>Bacillota</taxon>
        <taxon>Bacilli</taxon>
        <taxon>Bacillales</taxon>
        <taxon>Fictibacillaceae</taxon>
        <taxon>Pseudalkalibacillus</taxon>
    </lineage>
</organism>
<dbReference type="PANTHER" id="PTHR40053">
    <property type="entry name" value="SPORULATION-CONTROL PROTEIN SPO0M"/>
    <property type="match status" value="1"/>
</dbReference>
<sequence length="258" mass="29312">MSFVNRMLASVGVGAAVVDTKLKENTFQAGGNIQGVVEVQGGKVDQNIDDIYIYLMTEYLREVDDRTVTETHVLGKYHVADSFTVTANESMEIPFEIPLSHDVPLSMGKTPIWLKTALDIKQAVDPTDHDYITVIPNELVDRIFTAVEQLGFRLRKSSCLHVKGHMQRNHPFVQEFEYVPTSGPFQGELDEIELIIYPDQNHVQLMIEVDKRGKGLFGFLEDALDLDEQKSMMNISRAETEDVQSLKDMFENHIRSYM</sequence>
<proteinExistence type="predicted"/>
<dbReference type="Proteomes" id="UP001649381">
    <property type="component" value="Unassembled WGS sequence"/>
</dbReference>
<accession>A0ABS9H4W9</accession>
<dbReference type="InterPro" id="IPR009776">
    <property type="entry name" value="Spore_0_M"/>
</dbReference>
<dbReference type="EMBL" id="JAKIJS010000001">
    <property type="protein sequence ID" value="MCF6138966.1"/>
    <property type="molecule type" value="Genomic_DNA"/>
</dbReference>
<protein>
    <submittedName>
        <fullName evidence="1">Sporulation protein</fullName>
    </submittedName>
</protein>
<reference evidence="1 2" key="1">
    <citation type="submission" date="2022-01" db="EMBL/GenBank/DDBJ databases">
        <title>Alkalihalobacillus sp. EGI L200015, a novel bacterium isolated from a salt lake sediment.</title>
        <authorList>
            <person name="Gao L."/>
            <person name="Fang B.-Z."/>
            <person name="Li W.-J."/>
        </authorList>
    </citation>
    <scope>NUCLEOTIDE SEQUENCE [LARGE SCALE GENOMIC DNA]</scope>
    <source>
        <strain evidence="1 2">KCTC 12718</strain>
    </source>
</reference>
<evidence type="ECO:0000313" key="1">
    <source>
        <dbReference type="EMBL" id="MCF6138966.1"/>
    </source>
</evidence>
<dbReference type="PANTHER" id="PTHR40053:SF1">
    <property type="entry name" value="SPORULATION-CONTROL PROTEIN SPO0M"/>
    <property type="match status" value="1"/>
</dbReference>
<comment type="caution">
    <text evidence="1">The sequence shown here is derived from an EMBL/GenBank/DDBJ whole genome shotgun (WGS) entry which is preliminary data.</text>
</comment>
<gene>
    <name evidence="1" type="ORF">L2716_14600</name>
</gene>